<dbReference type="AlphaFoldDB" id="A9G9S1"/>
<proteinExistence type="predicted"/>
<keyword evidence="3" id="KW-0808">Transferase</keyword>
<dbReference type="GO" id="GO:0016853">
    <property type="term" value="F:isomerase activity"/>
    <property type="evidence" value="ECO:0007669"/>
    <property type="project" value="UniProtKB-KW"/>
</dbReference>
<dbReference type="InterPro" id="IPR051161">
    <property type="entry name" value="Mannose-6P_isomerase_type2"/>
</dbReference>
<gene>
    <name evidence="3" type="primary">manAC</name>
    <name evidence="3" type="ordered locus">sce9056</name>
</gene>
<dbReference type="GO" id="GO:0009298">
    <property type="term" value="P:GDP-mannose biosynthetic process"/>
    <property type="evidence" value="ECO:0007669"/>
    <property type="project" value="TreeGrafter"/>
</dbReference>
<dbReference type="EMBL" id="AM746676">
    <property type="protein sequence ID" value="CAN99228.1"/>
    <property type="molecule type" value="Genomic_DNA"/>
</dbReference>
<evidence type="ECO:0000313" key="4">
    <source>
        <dbReference type="Proteomes" id="UP000002139"/>
    </source>
</evidence>
<dbReference type="Gene3D" id="3.90.550.10">
    <property type="entry name" value="Spore Coat Polysaccharide Biosynthesis Protein SpsA, Chain A"/>
    <property type="match status" value="1"/>
</dbReference>
<dbReference type="eggNOG" id="COG0836">
    <property type="taxonomic scope" value="Bacteria"/>
</dbReference>
<keyword evidence="3" id="KW-0413">Isomerase</keyword>
<reference evidence="3 4" key="1">
    <citation type="journal article" date="2007" name="Nat. Biotechnol.">
        <title>Complete genome sequence of the myxobacterium Sorangium cellulosum.</title>
        <authorList>
            <person name="Schneiker S."/>
            <person name="Perlova O."/>
            <person name="Kaiser O."/>
            <person name="Gerth K."/>
            <person name="Alici A."/>
            <person name="Altmeyer M.O."/>
            <person name="Bartels D."/>
            <person name="Bekel T."/>
            <person name="Beyer S."/>
            <person name="Bode E."/>
            <person name="Bode H.B."/>
            <person name="Bolten C.J."/>
            <person name="Choudhuri J.V."/>
            <person name="Doss S."/>
            <person name="Elnakady Y.A."/>
            <person name="Frank B."/>
            <person name="Gaigalat L."/>
            <person name="Goesmann A."/>
            <person name="Groeger C."/>
            <person name="Gross F."/>
            <person name="Jelsbak L."/>
            <person name="Jelsbak L."/>
            <person name="Kalinowski J."/>
            <person name="Kegler C."/>
            <person name="Knauber T."/>
            <person name="Konietzny S."/>
            <person name="Kopp M."/>
            <person name="Krause L."/>
            <person name="Krug D."/>
            <person name="Linke B."/>
            <person name="Mahmud T."/>
            <person name="Martinez-Arias R."/>
            <person name="McHardy A.C."/>
            <person name="Merai M."/>
            <person name="Meyer F."/>
            <person name="Mormann S."/>
            <person name="Munoz-Dorado J."/>
            <person name="Perez J."/>
            <person name="Pradella S."/>
            <person name="Rachid S."/>
            <person name="Raddatz G."/>
            <person name="Rosenau F."/>
            <person name="Rueckert C."/>
            <person name="Sasse F."/>
            <person name="Scharfe M."/>
            <person name="Schuster S.C."/>
            <person name="Suen G."/>
            <person name="Treuner-Lange A."/>
            <person name="Velicer G.J."/>
            <person name="Vorholter F.-J."/>
            <person name="Weissman K.J."/>
            <person name="Welch R.D."/>
            <person name="Wenzel S.C."/>
            <person name="Whitworth D.E."/>
            <person name="Wilhelm S."/>
            <person name="Wittmann C."/>
            <person name="Bloecker H."/>
            <person name="Puehler A."/>
            <person name="Mueller R."/>
        </authorList>
    </citation>
    <scope>NUCLEOTIDE SEQUENCE [LARGE SCALE GENOMIC DNA]</scope>
    <source>
        <strain evidence="4">So ce56</strain>
    </source>
</reference>
<dbReference type="KEGG" id="scl:sce9056"/>
<dbReference type="PANTHER" id="PTHR46390:SF1">
    <property type="entry name" value="MANNOSE-1-PHOSPHATE GUANYLYLTRANSFERASE"/>
    <property type="match status" value="1"/>
</dbReference>
<keyword evidence="3" id="KW-0548">Nucleotidyltransferase</keyword>
<dbReference type="InterPro" id="IPR005835">
    <property type="entry name" value="NTP_transferase_dom"/>
</dbReference>
<evidence type="ECO:0000259" key="2">
    <source>
        <dbReference type="Pfam" id="PF22640"/>
    </source>
</evidence>
<dbReference type="SUPFAM" id="SSF159283">
    <property type="entry name" value="Guanosine diphospho-D-mannose pyrophosphorylase/mannose-6-phosphate isomerase linker domain"/>
    <property type="match status" value="1"/>
</dbReference>
<feature type="domain" description="MannoseP isomerase/GMP-like beta-helix" evidence="2">
    <location>
        <begin position="363"/>
        <end position="403"/>
    </location>
</feature>
<dbReference type="EC" id="2.7.7.22" evidence="3"/>
<sequence>MSAPRRPHRNRATLFNVPIARPDRTPNRGEAPMTPTDPSIHVLILAGGAGTRFWPASRAARPKQLLPLLGGEPLLAATARRALPLCARGGRAGWERVWIATGQHLVAPTRAALPEVSERRLLVEPAPRNTAPCIGWAAATIARDDPEAVVVVLPSDHHIADVPRFLEALGAAVASAQGGAITTIGVRPTHPETGFGYIEVEEAAGEEGAAPAQPRRVRRFVEKPSHERAAEFVASGRFLWNAGMFIFRAGDMLAAIRAHLPALAAGLDEIDRAAALGPGAEAEAVLRVFPGLPAVSIDHGVMEHVAGLAVVPGDFGWSDVGSWQSAWELADKDERGNSAPAGSVLIDAHGNHVVDLRARAAPDDRRVIALVGVEGLVVVETDDALLIVPRDRAQEVKHAVDALKARGQGRHT</sequence>
<dbReference type="PANTHER" id="PTHR46390">
    <property type="entry name" value="MANNOSE-1-PHOSPHATE GUANYLYLTRANSFERASE"/>
    <property type="match status" value="1"/>
</dbReference>
<dbReference type="HOGENOM" id="CLU_035527_0_1_7"/>
<dbReference type="InterPro" id="IPR049577">
    <property type="entry name" value="GMPP_N"/>
</dbReference>
<dbReference type="Pfam" id="PF22640">
    <property type="entry name" value="ManC_GMP_beta-helix"/>
    <property type="match status" value="1"/>
</dbReference>
<dbReference type="InterPro" id="IPR029044">
    <property type="entry name" value="Nucleotide-diphossugar_trans"/>
</dbReference>
<dbReference type="STRING" id="448385.sce9056"/>
<organism evidence="3 4">
    <name type="scientific">Sorangium cellulosum (strain So ce56)</name>
    <name type="common">Polyangium cellulosum (strain So ce56)</name>
    <dbReference type="NCBI Taxonomy" id="448385"/>
    <lineage>
        <taxon>Bacteria</taxon>
        <taxon>Pseudomonadati</taxon>
        <taxon>Myxococcota</taxon>
        <taxon>Polyangia</taxon>
        <taxon>Polyangiales</taxon>
        <taxon>Polyangiaceae</taxon>
        <taxon>Sorangium</taxon>
    </lineage>
</organism>
<protein>
    <submittedName>
        <fullName evidence="3">Mannose-6-phosphate isomerase / mannose-1-phosphate guanylyltransferase</fullName>
        <ecNumber evidence="3">2.7.7.22</ecNumber>
    </submittedName>
</protein>
<feature type="domain" description="Nucleotidyl transferase" evidence="1">
    <location>
        <begin position="43"/>
        <end position="334"/>
    </location>
</feature>
<evidence type="ECO:0000259" key="1">
    <source>
        <dbReference type="Pfam" id="PF00483"/>
    </source>
</evidence>
<evidence type="ECO:0000313" key="3">
    <source>
        <dbReference type="EMBL" id="CAN99228.1"/>
    </source>
</evidence>
<keyword evidence="4" id="KW-1185">Reference proteome</keyword>
<dbReference type="GO" id="GO:0004475">
    <property type="term" value="F:mannose-1-phosphate guanylyltransferase (GTP) activity"/>
    <property type="evidence" value="ECO:0007669"/>
    <property type="project" value="InterPro"/>
</dbReference>
<name>A9G9S1_SORC5</name>
<dbReference type="InterPro" id="IPR054566">
    <property type="entry name" value="ManC/GMP-like_b-helix"/>
</dbReference>
<dbReference type="GO" id="GO:0008928">
    <property type="term" value="F:mannose-1-phosphate guanylyltransferase (GDP) activity"/>
    <property type="evidence" value="ECO:0007669"/>
    <property type="project" value="UniProtKB-EC"/>
</dbReference>
<dbReference type="CDD" id="cd02509">
    <property type="entry name" value="GDP-M1P_Guanylyltransferase"/>
    <property type="match status" value="1"/>
</dbReference>
<dbReference type="Proteomes" id="UP000002139">
    <property type="component" value="Chromosome"/>
</dbReference>
<dbReference type="SUPFAM" id="SSF53448">
    <property type="entry name" value="Nucleotide-diphospho-sugar transferases"/>
    <property type="match status" value="1"/>
</dbReference>
<dbReference type="BioCyc" id="SCEL448385:SCE_RS46385-MONOMER"/>
<accession>A9G9S1</accession>
<dbReference type="Pfam" id="PF00483">
    <property type="entry name" value="NTP_transferase"/>
    <property type="match status" value="1"/>
</dbReference>